<dbReference type="InterPro" id="IPR027450">
    <property type="entry name" value="AlkB-like"/>
</dbReference>
<dbReference type="GO" id="GO:0051213">
    <property type="term" value="F:dioxygenase activity"/>
    <property type="evidence" value="ECO:0007669"/>
    <property type="project" value="UniProtKB-KW"/>
</dbReference>
<dbReference type="PANTHER" id="PTHR46030">
    <property type="entry name" value="ALPHA-KETOGLUTARATE-DEPENDENT DIOXYGENASE ALKB HOMOLOG 6"/>
    <property type="match status" value="1"/>
</dbReference>
<dbReference type="InterPro" id="IPR032862">
    <property type="entry name" value="ALKBH6"/>
</dbReference>
<dbReference type="Gene3D" id="2.60.120.590">
    <property type="entry name" value="Alpha-ketoglutarate-dependent dioxygenase AlkB-like"/>
    <property type="match status" value="1"/>
</dbReference>
<reference evidence="9 10" key="1">
    <citation type="submission" date="2018-11" db="EMBL/GenBank/DDBJ databases">
        <title>Genome sequence of Apiotrichum porosum DSM 27194.</title>
        <authorList>
            <person name="Aliyu H."/>
            <person name="Gorte O."/>
            <person name="Ochsenreither K."/>
        </authorList>
    </citation>
    <scope>NUCLEOTIDE SEQUENCE [LARGE SCALE GENOMIC DNA]</scope>
    <source>
        <strain evidence="9 10">DSM 27194</strain>
    </source>
</reference>
<evidence type="ECO:0000256" key="5">
    <source>
        <dbReference type="ARBA" id="ARBA00023002"/>
    </source>
</evidence>
<proteinExistence type="inferred from homology"/>
<keyword evidence="6" id="KW-0408">Iron</keyword>
<keyword evidence="10" id="KW-1185">Reference proteome</keyword>
<evidence type="ECO:0000256" key="4">
    <source>
        <dbReference type="ARBA" id="ARBA00022964"/>
    </source>
</evidence>
<keyword evidence="5" id="KW-0560">Oxidoreductase</keyword>
<organism evidence="9 10">
    <name type="scientific">Apiotrichum porosum</name>
    <dbReference type="NCBI Taxonomy" id="105984"/>
    <lineage>
        <taxon>Eukaryota</taxon>
        <taxon>Fungi</taxon>
        <taxon>Dikarya</taxon>
        <taxon>Basidiomycota</taxon>
        <taxon>Agaricomycotina</taxon>
        <taxon>Tremellomycetes</taxon>
        <taxon>Trichosporonales</taxon>
        <taxon>Trichosporonaceae</taxon>
        <taxon>Apiotrichum</taxon>
    </lineage>
</organism>
<dbReference type="SUPFAM" id="SSF51197">
    <property type="entry name" value="Clavaminate synthase-like"/>
    <property type="match status" value="1"/>
</dbReference>
<sequence>MADLPRFPLLDKQRVPHLPPAGYYVADFITEEEEALLLRKIDETPQPKWKTVGTGRRLQYWGGTLSKKNVLVPEPMPDFLTAFPEIIQRIDAFLDIASDVTDKDVQEGKHALGINQVLVNEYKPGQGIAPHEDGPAFRPLVATLSLGSHTVLDLHHYVSPTTPSPPMVATASLDPEGEEGGGKAIAAVPLGHVLLLPRSLFVLSGNLYQSHLHGIAERDKDTCVAPGVVTEAVAGAGGEVKAAEVDAGAEGLSVAEITDADADGGGSARPVVVANAALLARPDIESALANAEGWTRERGTRASLTFRRAERVLKGGAFSMIGGRMQRA</sequence>
<comment type="caution">
    <text evidence="9">The sequence shown here is derived from an EMBL/GenBank/DDBJ whole genome shotgun (WGS) entry which is preliminary data.</text>
</comment>
<dbReference type="InterPro" id="IPR037151">
    <property type="entry name" value="AlkB-like_sf"/>
</dbReference>
<evidence type="ECO:0000259" key="8">
    <source>
        <dbReference type="PROSITE" id="PS51471"/>
    </source>
</evidence>
<comment type="subcellular location">
    <subcellularLocation>
        <location evidence="1">Nucleus</location>
    </subcellularLocation>
</comment>
<dbReference type="GeneID" id="39592804"/>
<keyword evidence="4" id="KW-0223">Dioxygenase</keyword>
<evidence type="ECO:0000256" key="6">
    <source>
        <dbReference type="ARBA" id="ARBA00023004"/>
    </source>
</evidence>
<evidence type="ECO:0000313" key="10">
    <source>
        <dbReference type="Proteomes" id="UP000279236"/>
    </source>
</evidence>
<dbReference type="RefSeq" id="XP_028476512.1">
    <property type="nucleotide sequence ID" value="XM_028623579.1"/>
</dbReference>
<evidence type="ECO:0000256" key="2">
    <source>
        <dbReference type="ARBA" id="ARBA00007879"/>
    </source>
</evidence>
<dbReference type="OrthoDB" id="412814at2759"/>
<dbReference type="AlphaFoldDB" id="A0A427XTB8"/>
<dbReference type="Pfam" id="PF13532">
    <property type="entry name" value="2OG-FeII_Oxy_2"/>
    <property type="match status" value="1"/>
</dbReference>
<evidence type="ECO:0000256" key="7">
    <source>
        <dbReference type="ARBA" id="ARBA00023242"/>
    </source>
</evidence>
<keyword evidence="3" id="KW-0479">Metal-binding</keyword>
<dbReference type="InterPro" id="IPR005123">
    <property type="entry name" value="Oxoglu/Fe-dep_dioxygenase_dom"/>
</dbReference>
<dbReference type="PANTHER" id="PTHR46030:SF1">
    <property type="entry name" value="ALPHA-KETOGLUTARATE-DEPENDENT DIOXYGENASE ALKB HOMOLOG 6"/>
    <property type="match status" value="1"/>
</dbReference>
<feature type="domain" description="Fe2OG dioxygenase" evidence="8">
    <location>
        <begin position="113"/>
        <end position="310"/>
    </location>
</feature>
<dbReference type="GO" id="GO:0005634">
    <property type="term" value="C:nucleus"/>
    <property type="evidence" value="ECO:0007669"/>
    <property type="project" value="UniProtKB-SubCell"/>
</dbReference>
<evidence type="ECO:0000313" key="9">
    <source>
        <dbReference type="EMBL" id="RSH82057.1"/>
    </source>
</evidence>
<dbReference type="PROSITE" id="PS51471">
    <property type="entry name" value="FE2OG_OXY"/>
    <property type="match status" value="1"/>
</dbReference>
<dbReference type="Proteomes" id="UP000279236">
    <property type="component" value="Unassembled WGS sequence"/>
</dbReference>
<dbReference type="STRING" id="105984.A0A427XTB8"/>
<evidence type="ECO:0000256" key="3">
    <source>
        <dbReference type="ARBA" id="ARBA00022723"/>
    </source>
</evidence>
<protein>
    <recommendedName>
        <fullName evidence="8">Fe2OG dioxygenase domain-containing protein</fullName>
    </recommendedName>
</protein>
<keyword evidence="7" id="KW-0539">Nucleus</keyword>
<dbReference type="GO" id="GO:0046872">
    <property type="term" value="F:metal ion binding"/>
    <property type="evidence" value="ECO:0007669"/>
    <property type="project" value="UniProtKB-KW"/>
</dbReference>
<evidence type="ECO:0000256" key="1">
    <source>
        <dbReference type="ARBA" id="ARBA00004123"/>
    </source>
</evidence>
<accession>A0A427XTB8</accession>
<dbReference type="EMBL" id="RSCE01000006">
    <property type="protein sequence ID" value="RSH82057.1"/>
    <property type="molecule type" value="Genomic_DNA"/>
</dbReference>
<name>A0A427XTB8_9TREE</name>
<gene>
    <name evidence="9" type="ORF">EHS24_008261</name>
</gene>
<comment type="similarity">
    <text evidence="2">Belongs to the alkB family.</text>
</comment>